<proteinExistence type="predicted"/>
<evidence type="ECO:0000256" key="2">
    <source>
        <dbReference type="SAM" id="Phobius"/>
    </source>
</evidence>
<dbReference type="EMBL" id="JBHMBW010000026">
    <property type="protein sequence ID" value="MFB9627032.1"/>
    <property type="molecule type" value="Genomic_DNA"/>
</dbReference>
<evidence type="ECO:0000256" key="1">
    <source>
        <dbReference type="SAM" id="MobiDB-lite"/>
    </source>
</evidence>
<gene>
    <name evidence="4" type="ORF">ACFFSA_28440</name>
</gene>
<evidence type="ECO:0000256" key="3">
    <source>
        <dbReference type="SAM" id="SignalP"/>
    </source>
</evidence>
<evidence type="ECO:0000313" key="4">
    <source>
        <dbReference type="EMBL" id="MFB9627032.1"/>
    </source>
</evidence>
<keyword evidence="2" id="KW-0812">Transmembrane</keyword>
<dbReference type="RefSeq" id="WP_344997684.1">
    <property type="nucleotide sequence ID" value="NZ_BAAAXV010000009.1"/>
</dbReference>
<keyword evidence="2" id="KW-0472">Membrane</keyword>
<feature type="chain" id="PRO_5046672638" description="LPXTG cell wall anchor domain-containing protein" evidence="3">
    <location>
        <begin position="38"/>
        <end position="441"/>
    </location>
</feature>
<evidence type="ECO:0008006" key="6">
    <source>
        <dbReference type="Google" id="ProtNLM"/>
    </source>
</evidence>
<evidence type="ECO:0000313" key="5">
    <source>
        <dbReference type="Proteomes" id="UP001589532"/>
    </source>
</evidence>
<keyword evidence="3" id="KW-0732">Signal</keyword>
<reference evidence="4 5" key="1">
    <citation type="submission" date="2024-09" db="EMBL/GenBank/DDBJ databases">
        <authorList>
            <person name="Sun Q."/>
            <person name="Mori K."/>
        </authorList>
    </citation>
    <scope>NUCLEOTIDE SEQUENCE [LARGE SCALE GENOMIC DNA]</scope>
    <source>
        <strain evidence="4 5">JCM 3143</strain>
    </source>
</reference>
<name>A0ABV5S5S9_9ACTN</name>
<feature type="region of interest" description="Disordered" evidence="1">
    <location>
        <begin position="351"/>
        <end position="409"/>
    </location>
</feature>
<comment type="caution">
    <text evidence="4">The sequence shown here is derived from an EMBL/GenBank/DDBJ whole genome shotgun (WGS) entry which is preliminary data.</text>
</comment>
<keyword evidence="5" id="KW-1185">Reference proteome</keyword>
<keyword evidence="2" id="KW-1133">Transmembrane helix</keyword>
<feature type="signal peptide" evidence="3">
    <location>
        <begin position="1"/>
        <end position="37"/>
    </location>
</feature>
<dbReference type="Proteomes" id="UP001589532">
    <property type="component" value="Unassembled WGS sequence"/>
</dbReference>
<sequence length="441" mass="43778">MAQAWRRLAQKMSAVGLISTLVLFVGSVLALSSPAQAAVDKTMEITYRCSGGTALTAGDVKATVTVPDAVEPGKTATVKWKFSVMKAAKALTASLQTSSSGGDLTITGGGTPTPLKGTGTGTVPAGGIQAQGDFTPPEMTATLTAPSTAGTVTLMPATASTAAPLQLKVGMDTADCTYSSVTPTTGISIDVKTGAGGGTDTETVEYYCTLTSGGDADYPANVDIKVTMTTPTSASANADASITWTGTIQNTGDPLKAPTGFPTTSPKIFVSIKASGAGVSTTTPPSGEAALTGVTVGSNIATLPSVTIKVKPTTTGTVTLTAGDLAFGSSSTSAAIKCAAPTSGLKTFTFTVGSSSTTPTPTPTPTPTTTSPKPTKTSTHTVTVTPSSKKTTKSKTPKAGADTGGGGEMGPDGRLFILTGTALIAAAAVGGLIMRRRSIRS</sequence>
<accession>A0ABV5S5S9</accession>
<protein>
    <recommendedName>
        <fullName evidence="6">LPXTG cell wall anchor domain-containing protein</fullName>
    </recommendedName>
</protein>
<organism evidence="4 5">
    <name type="scientific">Nonomuraea helvata</name>
    <dbReference type="NCBI Taxonomy" id="37484"/>
    <lineage>
        <taxon>Bacteria</taxon>
        <taxon>Bacillati</taxon>
        <taxon>Actinomycetota</taxon>
        <taxon>Actinomycetes</taxon>
        <taxon>Streptosporangiales</taxon>
        <taxon>Streptosporangiaceae</taxon>
        <taxon>Nonomuraea</taxon>
    </lineage>
</organism>
<feature type="compositionally biased region" description="Low complexity" evidence="1">
    <location>
        <begin position="367"/>
        <end position="389"/>
    </location>
</feature>
<feature type="transmembrane region" description="Helical" evidence="2">
    <location>
        <begin position="415"/>
        <end position="434"/>
    </location>
</feature>